<dbReference type="RefSeq" id="WP_184953814.1">
    <property type="nucleotide sequence ID" value="NZ_BOMC01000066.1"/>
</dbReference>
<dbReference type="SUPFAM" id="SSF51445">
    <property type="entry name" value="(Trans)glycosidases"/>
    <property type="match status" value="1"/>
</dbReference>
<dbReference type="EMBL" id="JACHMF010000001">
    <property type="protein sequence ID" value="MBB4695474.1"/>
    <property type="molecule type" value="Genomic_DNA"/>
</dbReference>
<dbReference type="AlphaFoldDB" id="A0A7W7CVJ5"/>
<dbReference type="Proteomes" id="UP000542742">
    <property type="component" value="Unassembled WGS sequence"/>
</dbReference>
<organism evidence="1 2">
    <name type="scientific">Paractinoplanes abujensis</name>
    <dbReference type="NCBI Taxonomy" id="882441"/>
    <lineage>
        <taxon>Bacteria</taxon>
        <taxon>Bacillati</taxon>
        <taxon>Actinomycetota</taxon>
        <taxon>Actinomycetes</taxon>
        <taxon>Micromonosporales</taxon>
        <taxon>Micromonosporaceae</taxon>
        <taxon>Paractinoplanes</taxon>
    </lineage>
</organism>
<dbReference type="Gene3D" id="3.20.20.80">
    <property type="entry name" value="Glycosidases"/>
    <property type="match status" value="1"/>
</dbReference>
<gene>
    <name evidence="1" type="ORF">BKA14_005622</name>
</gene>
<reference evidence="1 2" key="1">
    <citation type="submission" date="2020-08" db="EMBL/GenBank/DDBJ databases">
        <title>Sequencing the genomes of 1000 actinobacteria strains.</title>
        <authorList>
            <person name="Klenk H.-P."/>
        </authorList>
    </citation>
    <scope>NUCLEOTIDE SEQUENCE [LARGE SCALE GENOMIC DNA]</scope>
    <source>
        <strain evidence="1 2">DSM 45518</strain>
    </source>
</reference>
<sequence length="725" mass="78674">MGDFPSHLVTAPARPRFGRFRASMIGVFVLGLCALLAGGAAAPQLDSPAFLIAGMNEIPSPPQGTSWAAAPREAGGLRMVAGADGQEFVLHTAGGDRTFLPGVDLGDTTPGHLPGEGAIAAAQYRAWFAGMSWLGLRVVRIYQIHPPAFYDQLAAWNVANPDRPLYLMQGVALPDQTYVAKKNLFDKRVTTAFRQELQAAAQVVKGDYRRTTVPGRAGGTWTTDVTPWLAGWIVGDEIDPAAAVASDERNADVPRFSGKYFRNTPKSTPTERWLAARMNDLAGFVAGHGVSQPIAFVNWPTTDPLRHPEEPLKQEDLVGLDANHVLPTADWPAGTFASYHAYPFYPDFLRHEPDLLAYEFGGQRDPYAGYLADLRRHHSTMPTLITEFGVPSSIGSAHNAPLGRTQGDHSEQEAMRINADLLRLIHDQGLGAGFVFSWADEWWRYTWNTAGAQDPERRQLWHDPLTNEQGFGVLAMDPQGSPDAGEQHLLDSDGWPATGVDAQVDEAYLNLRIKLGDSPPGTMLVSFDVLPGVTGAPMPGSADRRPDAVFALNLVGHSGQAYVRNQIDPMQLDFSVPAGERGPAPTGWKPFELVVNRAVTVPRIGAELPVELQNAGQLRHGTWDPDDDEADSRALWHLDGDDLTVRVPWAMLGFADPSAHRVAVPKKGKLTTQISPGVTVSLTASGTDQTAGQVKWTDWTRPYYAERIKQGAARLRDAALATTAG</sequence>
<accession>A0A7W7CVJ5</accession>
<keyword evidence="2" id="KW-1185">Reference proteome</keyword>
<evidence type="ECO:0000313" key="1">
    <source>
        <dbReference type="EMBL" id="MBB4695474.1"/>
    </source>
</evidence>
<proteinExistence type="predicted"/>
<protein>
    <submittedName>
        <fullName evidence="1">Uncharacterized protein</fullName>
    </submittedName>
</protein>
<dbReference type="InterPro" id="IPR017853">
    <property type="entry name" value="GH"/>
</dbReference>
<name>A0A7W7CVJ5_9ACTN</name>
<evidence type="ECO:0000313" key="2">
    <source>
        <dbReference type="Proteomes" id="UP000542742"/>
    </source>
</evidence>
<comment type="caution">
    <text evidence="1">The sequence shown here is derived from an EMBL/GenBank/DDBJ whole genome shotgun (WGS) entry which is preliminary data.</text>
</comment>